<name>A0A2Z4FIA8_9DELT</name>
<keyword evidence="2" id="KW-1185">Reference proteome</keyword>
<dbReference type="KEGG" id="bsed:DN745_03210"/>
<proteinExistence type="predicted"/>
<dbReference type="OrthoDB" id="9833890at2"/>
<reference evidence="1 2" key="1">
    <citation type="submission" date="2018-06" db="EMBL/GenBank/DDBJ databases">
        <title>Lujinxingia sediminis gen. nov. sp. nov., a new facultative anaerobic member of the class Deltaproteobacteria, and proposal of Lujinxingaceae fam. nov.</title>
        <authorList>
            <person name="Guo L.-Y."/>
            <person name="Li C.-M."/>
            <person name="Wang S."/>
            <person name="Du Z.-J."/>
        </authorList>
    </citation>
    <scope>NUCLEOTIDE SEQUENCE [LARGE SCALE GENOMIC DNA]</scope>
    <source>
        <strain evidence="1 2">FA350</strain>
    </source>
</reference>
<dbReference type="EMBL" id="CP030032">
    <property type="protein sequence ID" value="AWV88406.1"/>
    <property type="molecule type" value="Genomic_DNA"/>
</dbReference>
<dbReference type="Proteomes" id="UP000249799">
    <property type="component" value="Chromosome"/>
</dbReference>
<protein>
    <submittedName>
        <fullName evidence="1">Uncharacterized protein</fullName>
    </submittedName>
</protein>
<evidence type="ECO:0000313" key="2">
    <source>
        <dbReference type="Proteomes" id="UP000249799"/>
    </source>
</evidence>
<evidence type="ECO:0000313" key="1">
    <source>
        <dbReference type="EMBL" id="AWV88406.1"/>
    </source>
</evidence>
<dbReference type="RefSeq" id="WP_111332120.1">
    <property type="nucleotide sequence ID" value="NZ_CP030032.1"/>
</dbReference>
<organism evidence="1 2">
    <name type="scientific">Bradymonas sediminis</name>
    <dbReference type="NCBI Taxonomy" id="1548548"/>
    <lineage>
        <taxon>Bacteria</taxon>
        <taxon>Deltaproteobacteria</taxon>
        <taxon>Bradymonadales</taxon>
        <taxon>Bradymonadaceae</taxon>
        <taxon>Bradymonas</taxon>
    </lineage>
</organism>
<dbReference type="AlphaFoldDB" id="A0A2Z4FIA8"/>
<sequence>MSDRENPDNPAYQNPFDRLGLDPSLSPAQLTERLQRMAERLTPEKRDEVRAIWRELTIKDSERIKLAFFAHPGSSESIDALRRQIPPTRAGAALKDDAKFAATVFDALLEFGDSNNPGGLQIDAKLRPDSGFMSIKAEGLATDTTS</sequence>
<gene>
    <name evidence="1" type="ORF">DN745_03210</name>
</gene>
<accession>A0A2Z4FIA8</accession>